<keyword evidence="4" id="KW-0460">Magnesium</keyword>
<dbReference type="InterPro" id="IPR050747">
    <property type="entry name" value="Mitochondrial_chaperone_BCS1"/>
</dbReference>
<keyword evidence="6" id="KW-0732">Signal</keyword>
<dbReference type="SMART" id="SM00382">
    <property type="entry name" value="AAA"/>
    <property type="match status" value="1"/>
</dbReference>
<dbReference type="EMBL" id="SMOL01000402">
    <property type="protein sequence ID" value="KAB2615993.1"/>
    <property type="molecule type" value="Genomic_DNA"/>
</dbReference>
<evidence type="ECO:0000313" key="8">
    <source>
        <dbReference type="EMBL" id="KAB2615993.1"/>
    </source>
</evidence>
<dbReference type="Pfam" id="PF25568">
    <property type="entry name" value="AAA_lid_At3g28540"/>
    <property type="match status" value="1"/>
</dbReference>
<dbReference type="GO" id="GO:0005524">
    <property type="term" value="F:ATP binding"/>
    <property type="evidence" value="ECO:0007669"/>
    <property type="project" value="InterPro"/>
</dbReference>
<comment type="caution">
    <text evidence="8">The sequence shown here is derived from an EMBL/GenBank/DDBJ whole genome shotgun (WGS) entry which is preliminary data.</text>
</comment>
<dbReference type="Proteomes" id="UP000327157">
    <property type="component" value="Chromosome 3"/>
</dbReference>
<comment type="cofactor">
    <cofactor evidence="1">
        <name>Mg(2+)</name>
        <dbReference type="ChEBI" id="CHEBI:18420"/>
    </cofactor>
</comment>
<comment type="catalytic activity">
    <reaction evidence="5">
        <text>ATP + H2O = ADP + phosphate + H(+)</text>
        <dbReference type="Rhea" id="RHEA:13065"/>
        <dbReference type="ChEBI" id="CHEBI:15377"/>
        <dbReference type="ChEBI" id="CHEBI:15378"/>
        <dbReference type="ChEBI" id="CHEBI:30616"/>
        <dbReference type="ChEBI" id="CHEBI:43474"/>
        <dbReference type="ChEBI" id="CHEBI:456216"/>
    </reaction>
</comment>
<dbReference type="PANTHER" id="PTHR23070">
    <property type="entry name" value="BCS1 AAA-TYPE ATPASE"/>
    <property type="match status" value="1"/>
</dbReference>
<evidence type="ECO:0000256" key="5">
    <source>
        <dbReference type="ARBA" id="ARBA00049360"/>
    </source>
</evidence>
<dbReference type="AlphaFoldDB" id="A0A5N5GMG6"/>
<name>A0A5N5GMG6_9ROSA</name>
<dbReference type="Gene3D" id="3.40.50.300">
    <property type="entry name" value="P-loop containing nucleotide triphosphate hydrolases"/>
    <property type="match status" value="1"/>
</dbReference>
<keyword evidence="3" id="KW-0378">Hydrolase</keyword>
<dbReference type="Pfam" id="PF14363">
    <property type="entry name" value="AAA_assoc"/>
    <property type="match status" value="1"/>
</dbReference>
<dbReference type="InterPro" id="IPR025753">
    <property type="entry name" value="AAA_N_dom"/>
</dbReference>
<dbReference type="InterPro" id="IPR058017">
    <property type="entry name" value="At3g28540-like_C"/>
</dbReference>
<dbReference type="Pfam" id="PF00004">
    <property type="entry name" value="AAA"/>
    <property type="match status" value="1"/>
</dbReference>
<accession>A0A5N5GMG6</accession>
<keyword evidence="9" id="KW-1185">Reference proteome</keyword>
<dbReference type="InterPro" id="IPR003593">
    <property type="entry name" value="AAA+_ATPase"/>
</dbReference>
<evidence type="ECO:0000256" key="1">
    <source>
        <dbReference type="ARBA" id="ARBA00001946"/>
    </source>
</evidence>
<evidence type="ECO:0000256" key="6">
    <source>
        <dbReference type="SAM" id="SignalP"/>
    </source>
</evidence>
<protein>
    <submittedName>
        <fullName evidence="8">Mitochondrial chaperone bcs1</fullName>
    </submittedName>
</protein>
<evidence type="ECO:0000256" key="3">
    <source>
        <dbReference type="ARBA" id="ARBA00022801"/>
    </source>
</evidence>
<dbReference type="InterPro" id="IPR003959">
    <property type="entry name" value="ATPase_AAA_core"/>
</dbReference>
<comment type="similarity">
    <text evidence="2">Belongs to the AAA ATPase family. BCS1 subfamily.</text>
</comment>
<dbReference type="CDD" id="cd19510">
    <property type="entry name" value="RecA-like_BCS1"/>
    <property type="match status" value="1"/>
</dbReference>
<gene>
    <name evidence="8" type="ORF">D8674_022581</name>
</gene>
<evidence type="ECO:0000313" key="9">
    <source>
        <dbReference type="Proteomes" id="UP000327157"/>
    </source>
</evidence>
<dbReference type="SUPFAM" id="SSF52540">
    <property type="entry name" value="P-loop containing nucleoside triphosphate hydrolases"/>
    <property type="match status" value="1"/>
</dbReference>
<feature type="signal peptide" evidence="6">
    <location>
        <begin position="1"/>
        <end position="23"/>
    </location>
</feature>
<reference evidence="8 9" key="1">
    <citation type="submission" date="2019-09" db="EMBL/GenBank/DDBJ databases">
        <authorList>
            <person name="Ou C."/>
        </authorList>
    </citation>
    <scope>NUCLEOTIDE SEQUENCE [LARGE SCALE GENOMIC DNA]</scope>
    <source>
        <strain evidence="8">S2</strain>
        <tissue evidence="8">Leaf</tissue>
    </source>
</reference>
<sequence>MPETKALLPAIATLAASAMLVQSIANDFIPDKLWNYFYSGLHNISRHFSSQLTIVIHNISRHFSSQLTIVIDEFQGLFPNEIFEAAHAYLGAIYKDAKEKKLAVSVDRGEELADVYENVQVKWKLIYVQVKSPFARHRGDLNASLRQEARFYELTFHKKHKEKVLNSYLPYILERSKEIKREHKEVNFHTVERRRWFPDAVKLDHPMTFKLLAMDTELKKAVLDDLNNFINGKEFYRRVGKAWKRGYLLYGPPGTGKSSLIAAMANHLNYDIYELDLTNVNSNSDLSKLLFSMPNQSIIVFEDVDCTIKLKNGEPRDESRRNNNKTQVTLSGLLNFLDGFPSCCGEERIIIFTTNHKDRLHPALLRPGRMDMHIHMSYCTTSAFKQLAFNYHGLCHHNLFTQIEGLIREVEVTPAEVAGQLMKSKNAHIALQCLFDFLLEKKIQHKGEEES</sequence>
<evidence type="ECO:0000256" key="4">
    <source>
        <dbReference type="ARBA" id="ARBA00022842"/>
    </source>
</evidence>
<feature type="domain" description="AAA+ ATPase" evidence="7">
    <location>
        <begin position="243"/>
        <end position="380"/>
    </location>
</feature>
<organism evidence="8 9">
    <name type="scientific">Pyrus ussuriensis x Pyrus communis</name>
    <dbReference type="NCBI Taxonomy" id="2448454"/>
    <lineage>
        <taxon>Eukaryota</taxon>
        <taxon>Viridiplantae</taxon>
        <taxon>Streptophyta</taxon>
        <taxon>Embryophyta</taxon>
        <taxon>Tracheophyta</taxon>
        <taxon>Spermatophyta</taxon>
        <taxon>Magnoliopsida</taxon>
        <taxon>eudicotyledons</taxon>
        <taxon>Gunneridae</taxon>
        <taxon>Pentapetalae</taxon>
        <taxon>rosids</taxon>
        <taxon>fabids</taxon>
        <taxon>Rosales</taxon>
        <taxon>Rosaceae</taxon>
        <taxon>Amygdaloideae</taxon>
        <taxon>Maleae</taxon>
        <taxon>Pyrus</taxon>
    </lineage>
</organism>
<evidence type="ECO:0000259" key="7">
    <source>
        <dbReference type="SMART" id="SM00382"/>
    </source>
</evidence>
<evidence type="ECO:0000256" key="2">
    <source>
        <dbReference type="ARBA" id="ARBA00007448"/>
    </source>
</evidence>
<reference evidence="8 9" key="3">
    <citation type="submission" date="2019-11" db="EMBL/GenBank/DDBJ databases">
        <title>A de novo genome assembly of a pear dwarfing rootstock.</title>
        <authorList>
            <person name="Wang F."/>
            <person name="Wang J."/>
            <person name="Li S."/>
            <person name="Zhang Y."/>
            <person name="Fang M."/>
            <person name="Ma L."/>
            <person name="Zhao Y."/>
            <person name="Jiang S."/>
        </authorList>
    </citation>
    <scope>NUCLEOTIDE SEQUENCE [LARGE SCALE GENOMIC DNA]</scope>
    <source>
        <strain evidence="8">S2</strain>
        <tissue evidence="8">Leaf</tissue>
    </source>
</reference>
<dbReference type="InterPro" id="IPR027417">
    <property type="entry name" value="P-loop_NTPase"/>
</dbReference>
<reference evidence="9" key="2">
    <citation type="submission" date="2019-10" db="EMBL/GenBank/DDBJ databases">
        <title>A de novo genome assembly of a pear dwarfing rootstock.</title>
        <authorList>
            <person name="Wang F."/>
            <person name="Wang J."/>
            <person name="Li S."/>
            <person name="Zhang Y."/>
            <person name="Fang M."/>
            <person name="Ma L."/>
            <person name="Zhao Y."/>
            <person name="Jiang S."/>
        </authorList>
    </citation>
    <scope>NUCLEOTIDE SEQUENCE [LARGE SCALE GENOMIC DNA]</scope>
</reference>
<dbReference type="OrthoDB" id="10251412at2759"/>
<dbReference type="GO" id="GO:0006950">
    <property type="term" value="P:response to stress"/>
    <property type="evidence" value="ECO:0007669"/>
    <property type="project" value="UniProtKB-ARBA"/>
</dbReference>
<dbReference type="Gene3D" id="6.10.280.40">
    <property type="match status" value="1"/>
</dbReference>
<feature type="chain" id="PRO_5024447041" evidence="6">
    <location>
        <begin position="24"/>
        <end position="451"/>
    </location>
</feature>
<dbReference type="GO" id="GO:0016887">
    <property type="term" value="F:ATP hydrolysis activity"/>
    <property type="evidence" value="ECO:0007669"/>
    <property type="project" value="InterPro"/>
</dbReference>
<proteinExistence type="inferred from homology"/>